<dbReference type="KEGG" id="asui:ASUIS_2117"/>
<dbReference type="Pfam" id="PF21305">
    <property type="entry name" value="type_II_gspD_N0"/>
    <property type="match status" value="1"/>
</dbReference>
<evidence type="ECO:0000313" key="11">
    <source>
        <dbReference type="EMBL" id="AXX90554.1"/>
    </source>
</evidence>
<evidence type="ECO:0000256" key="1">
    <source>
        <dbReference type="ARBA" id="ARBA00004370"/>
    </source>
</evidence>
<evidence type="ECO:0000256" key="7">
    <source>
        <dbReference type="SAM" id="MobiDB-lite"/>
    </source>
</evidence>
<evidence type="ECO:0000259" key="8">
    <source>
        <dbReference type="Pfam" id="PF00263"/>
    </source>
</evidence>
<dbReference type="InterPro" id="IPR038591">
    <property type="entry name" value="NolW-like_sf"/>
</dbReference>
<keyword evidence="2" id="KW-0812">Transmembrane</keyword>
<dbReference type="Gene3D" id="3.55.50.30">
    <property type="match status" value="1"/>
</dbReference>
<dbReference type="PANTHER" id="PTHR30332:SF24">
    <property type="entry name" value="SECRETIN GSPD-RELATED"/>
    <property type="match status" value="1"/>
</dbReference>
<dbReference type="InterPro" id="IPR001775">
    <property type="entry name" value="GspD/PilQ"/>
</dbReference>
<sequence length="555" mass="61736">MKLNKFIFIAILAFNLVANDEINVNFKDLKISDLVKITSKIINKNILITQEIEGTIDFIPNKPVNKNELIKILYMTLEDKGYTLVEDNDVLRVIKLSEIKKETSLIKLKNIKADFAKKSLDELSKSILNQNLSIVENIPDNSITLIGEKKDVEYLSKYIKNIDENSVSLKKEVKVINLKNIDASNILKILEDIISKKENIDSVNKPVISLDNESNSIVVMGNTEELLYINCLIKELDVEKAQVYVQARIIEVNDELVNQIGISYGIFAGSANSNGLTAFSSSLNGGSDSISLVKEAIGLDIPDITSGLALGASLNLLKQNGALDIVSEPSILAINNKESSIYVGETISIKTSSSVTDGGTTRENFQREDVGLTLKVKPRISNETKVTLEINTILEGVKTTKTISGNADTSKKEVKTTAILNNGESVIIGGLIENKIETTNQKVPVLGDIPLFGELFKNDISNNKKNNLVVIVTPYMIPKTKDITFIRNKLSQLKSLEDKYLEESLIKLKENHLKRKIQDKKTEEKSKELDKEIEKVSNNYEKSEHEKRVSEILGN</sequence>
<dbReference type="Proteomes" id="UP000263040">
    <property type="component" value="Chromosome"/>
</dbReference>
<comment type="similarity">
    <text evidence="5">Belongs to the bacterial secretin family.</text>
</comment>
<evidence type="ECO:0000256" key="4">
    <source>
        <dbReference type="ARBA" id="ARBA00023136"/>
    </source>
</evidence>
<dbReference type="PROSITE" id="PS00875">
    <property type="entry name" value="T2SP_D"/>
    <property type="match status" value="1"/>
</dbReference>
<reference evidence="11 12" key="1">
    <citation type="submission" date="2018-08" db="EMBL/GenBank/DDBJ databases">
        <title>Complete genome of the Arcobacter suis type strain LMG 26152.</title>
        <authorList>
            <person name="Miller W.G."/>
            <person name="Yee E."/>
            <person name="Bono J.L."/>
        </authorList>
    </citation>
    <scope>NUCLEOTIDE SEQUENCE [LARGE SCALE GENOMIC DNA]</scope>
    <source>
        <strain evidence="11 12">CECT 7833</strain>
    </source>
</reference>
<dbReference type="InterPro" id="IPR050810">
    <property type="entry name" value="Bact_Secretion_Sys_Channel"/>
</dbReference>
<keyword evidence="12" id="KW-1185">Reference proteome</keyword>
<gene>
    <name evidence="11" type="ORF">ASUIS_2117</name>
</gene>
<dbReference type="RefSeq" id="WP_118887140.1">
    <property type="nucleotide sequence ID" value="NZ_CP032100.1"/>
</dbReference>
<evidence type="ECO:0000256" key="3">
    <source>
        <dbReference type="ARBA" id="ARBA00022729"/>
    </source>
</evidence>
<dbReference type="PANTHER" id="PTHR30332">
    <property type="entry name" value="PROBABLE GENERAL SECRETION PATHWAY PROTEIN D"/>
    <property type="match status" value="1"/>
</dbReference>
<feature type="region of interest" description="Disordered" evidence="7">
    <location>
        <begin position="516"/>
        <end position="555"/>
    </location>
</feature>
<evidence type="ECO:0000256" key="6">
    <source>
        <dbReference type="RuleBase" id="RU004004"/>
    </source>
</evidence>
<name>A0AAD0WR95_9BACT</name>
<evidence type="ECO:0000313" key="12">
    <source>
        <dbReference type="Proteomes" id="UP000263040"/>
    </source>
</evidence>
<dbReference type="GO" id="GO:0009306">
    <property type="term" value="P:protein secretion"/>
    <property type="evidence" value="ECO:0007669"/>
    <property type="project" value="InterPro"/>
</dbReference>
<dbReference type="Gene3D" id="3.30.1370.120">
    <property type="match status" value="2"/>
</dbReference>
<comment type="subcellular location">
    <subcellularLocation>
        <location evidence="6">Cell outer membrane</location>
    </subcellularLocation>
    <subcellularLocation>
        <location evidence="1">Membrane</location>
    </subcellularLocation>
</comment>
<evidence type="ECO:0000256" key="5">
    <source>
        <dbReference type="RuleBase" id="RU004003"/>
    </source>
</evidence>
<organism evidence="11 12">
    <name type="scientific">Arcobacter suis CECT 7833</name>
    <dbReference type="NCBI Taxonomy" id="663365"/>
    <lineage>
        <taxon>Bacteria</taxon>
        <taxon>Pseudomonadati</taxon>
        <taxon>Campylobacterota</taxon>
        <taxon>Epsilonproteobacteria</taxon>
        <taxon>Campylobacterales</taxon>
        <taxon>Arcobacteraceae</taxon>
        <taxon>Arcobacter</taxon>
    </lineage>
</organism>
<dbReference type="GO" id="GO:0009279">
    <property type="term" value="C:cell outer membrane"/>
    <property type="evidence" value="ECO:0007669"/>
    <property type="project" value="UniProtKB-SubCell"/>
</dbReference>
<feature type="compositionally biased region" description="Basic and acidic residues" evidence="7">
    <location>
        <begin position="519"/>
        <end position="555"/>
    </location>
</feature>
<dbReference type="InterPro" id="IPR049371">
    <property type="entry name" value="GspD-like_N0"/>
</dbReference>
<feature type="domain" description="NolW-like" evidence="9">
    <location>
        <begin position="173"/>
        <end position="242"/>
    </location>
</feature>
<dbReference type="Pfam" id="PF00263">
    <property type="entry name" value="Secretin"/>
    <property type="match status" value="1"/>
</dbReference>
<proteinExistence type="inferred from homology"/>
<keyword evidence="6" id="KW-0813">Transport</keyword>
<dbReference type="PRINTS" id="PR00811">
    <property type="entry name" value="BCTERIALGSPD"/>
</dbReference>
<protein>
    <submittedName>
        <fullName evidence="11">Type II secretion/transformation system, D protein</fullName>
    </submittedName>
</protein>
<accession>A0AAD0WR95</accession>
<feature type="domain" description="Type II/III secretion system secretin-like" evidence="8">
    <location>
        <begin position="317"/>
        <end position="477"/>
    </location>
</feature>
<dbReference type="InterPro" id="IPR005644">
    <property type="entry name" value="NolW-like"/>
</dbReference>
<dbReference type="AlphaFoldDB" id="A0AAD0WR95"/>
<dbReference type="Pfam" id="PF03958">
    <property type="entry name" value="Secretin_N"/>
    <property type="match status" value="1"/>
</dbReference>
<keyword evidence="4" id="KW-0472">Membrane</keyword>
<dbReference type="InterPro" id="IPR004846">
    <property type="entry name" value="T2SS/T3SS_dom"/>
</dbReference>
<keyword evidence="3" id="KW-0732">Signal</keyword>
<dbReference type="EMBL" id="CP032100">
    <property type="protein sequence ID" value="AXX90554.1"/>
    <property type="molecule type" value="Genomic_DNA"/>
</dbReference>
<evidence type="ECO:0000256" key="2">
    <source>
        <dbReference type="ARBA" id="ARBA00022692"/>
    </source>
</evidence>
<evidence type="ECO:0000259" key="9">
    <source>
        <dbReference type="Pfam" id="PF03958"/>
    </source>
</evidence>
<dbReference type="InterPro" id="IPR004845">
    <property type="entry name" value="T2SS_GspD_CS"/>
</dbReference>
<evidence type="ECO:0000259" key="10">
    <source>
        <dbReference type="Pfam" id="PF21305"/>
    </source>
</evidence>
<feature type="domain" description="GspD-like N0" evidence="10">
    <location>
        <begin position="24"/>
        <end position="93"/>
    </location>
</feature>
<dbReference type="GO" id="GO:0015627">
    <property type="term" value="C:type II protein secretion system complex"/>
    <property type="evidence" value="ECO:0007669"/>
    <property type="project" value="TreeGrafter"/>
</dbReference>